<dbReference type="Gene3D" id="3.30.460.10">
    <property type="entry name" value="Beta Polymerase, domain 2"/>
    <property type="match status" value="1"/>
</dbReference>
<dbReference type="OrthoDB" id="9803106at2"/>
<organism evidence="2 3">
    <name type="scientific">Paenibacillus oralis</name>
    <dbReference type="NCBI Taxonomy" id="2490856"/>
    <lineage>
        <taxon>Bacteria</taxon>
        <taxon>Bacillati</taxon>
        <taxon>Bacillota</taxon>
        <taxon>Bacilli</taxon>
        <taxon>Bacillales</taxon>
        <taxon>Paenibacillaceae</taxon>
        <taxon>Paenibacillus</taxon>
    </lineage>
</organism>
<dbReference type="Proteomes" id="UP000267017">
    <property type="component" value="Unassembled WGS sequence"/>
</dbReference>
<dbReference type="GO" id="GO:0016740">
    <property type="term" value="F:transferase activity"/>
    <property type="evidence" value="ECO:0007669"/>
    <property type="project" value="UniProtKB-KW"/>
</dbReference>
<keyword evidence="3" id="KW-1185">Reference proteome</keyword>
<dbReference type="CDD" id="cd05403">
    <property type="entry name" value="NT_KNTase_like"/>
    <property type="match status" value="1"/>
</dbReference>
<sequence>MWKMPFDIPDRIYRRLLEVCKSSGLSNVYIFGSRARGDSTASSDIDLMVEQELPPHVKSAFDDAAGFLKIDIVELPFVDNEYLLESIRKDKVLFYPEK</sequence>
<evidence type="ECO:0000259" key="1">
    <source>
        <dbReference type="Pfam" id="PF18765"/>
    </source>
</evidence>
<feature type="domain" description="Polymerase beta nucleotidyltransferase" evidence="1">
    <location>
        <begin position="24"/>
        <end position="95"/>
    </location>
</feature>
<dbReference type="SUPFAM" id="SSF81301">
    <property type="entry name" value="Nucleotidyltransferase"/>
    <property type="match status" value="1"/>
</dbReference>
<dbReference type="InterPro" id="IPR043519">
    <property type="entry name" value="NT_sf"/>
</dbReference>
<gene>
    <name evidence="2" type="ORF">EHV15_07945</name>
</gene>
<name>A0A3P3TXP3_9BACL</name>
<accession>A0A3P3TXP3</accession>
<comment type="caution">
    <text evidence="2">The sequence shown here is derived from an EMBL/GenBank/DDBJ whole genome shotgun (WGS) entry which is preliminary data.</text>
</comment>
<evidence type="ECO:0000313" key="2">
    <source>
        <dbReference type="EMBL" id="RRJ62877.1"/>
    </source>
</evidence>
<proteinExistence type="predicted"/>
<dbReference type="Pfam" id="PF18765">
    <property type="entry name" value="Polbeta"/>
    <property type="match status" value="1"/>
</dbReference>
<evidence type="ECO:0000313" key="3">
    <source>
        <dbReference type="Proteomes" id="UP000267017"/>
    </source>
</evidence>
<protein>
    <submittedName>
        <fullName evidence="2">Nucleotidyltransferase domain-containing protein</fullName>
    </submittedName>
</protein>
<keyword evidence="2" id="KW-0808">Transferase</keyword>
<dbReference type="AlphaFoldDB" id="A0A3P3TXP3"/>
<dbReference type="InterPro" id="IPR041633">
    <property type="entry name" value="Polbeta"/>
</dbReference>
<reference evidence="2 3" key="1">
    <citation type="submission" date="2018-11" db="EMBL/GenBank/DDBJ databases">
        <title>Genome sequencing of Paenibacillus sp. KCOM 3021 (= ChDC PVNT-B20).</title>
        <authorList>
            <person name="Kook J.-K."/>
            <person name="Park S.-N."/>
            <person name="Lim Y.K."/>
        </authorList>
    </citation>
    <scope>NUCLEOTIDE SEQUENCE [LARGE SCALE GENOMIC DNA]</scope>
    <source>
        <strain evidence="2 3">KCOM 3021</strain>
    </source>
</reference>
<dbReference type="EMBL" id="RRCN01000001">
    <property type="protein sequence ID" value="RRJ62877.1"/>
    <property type="molecule type" value="Genomic_DNA"/>
</dbReference>